<dbReference type="Pfam" id="PF22041">
    <property type="entry name" value="GST_C_7"/>
    <property type="match status" value="1"/>
</dbReference>
<evidence type="ECO:0000259" key="1">
    <source>
        <dbReference type="PROSITE" id="PS50404"/>
    </source>
</evidence>
<dbReference type="InParanoid" id="S8ED61"/>
<sequence>MSTSKDVIVFYDIPTTAPGIALSSNTWKTRIALNYKGIPYRTQWVEHPDIAATLSSLGIKPNPPNAFAPYTLPAVYDPRTGAALQDSVKIAAYLDEAFPDTPRLLDPSTRVLETAFQDALFQTVHQPLNPLILPTCIGYLLPAGQAYFRPKMEAIMGCKLADLCPPEKRPEQWAVVEKGFGVLASWFESAGDDRLLLTGGGINGENGRVSHADTSLAAFLIFLRLNLGKESEEWRRVESWNEGRWKRYLDYFERWLNTSG</sequence>
<dbReference type="OrthoDB" id="4951845at2759"/>
<dbReference type="SUPFAM" id="SSF52833">
    <property type="entry name" value="Thioredoxin-like"/>
    <property type="match status" value="1"/>
</dbReference>
<reference evidence="2 3" key="1">
    <citation type="journal article" date="2012" name="Science">
        <title>The Paleozoic origin of enzymatic lignin decomposition reconstructed from 31 fungal genomes.</title>
        <authorList>
            <person name="Floudas D."/>
            <person name="Binder M."/>
            <person name="Riley R."/>
            <person name="Barry K."/>
            <person name="Blanchette R.A."/>
            <person name="Henrissat B."/>
            <person name="Martinez A.T."/>
            <person name="Otillar R."/>
            <person name="Spatafora J.W."/>
            <person name="Yadav J.S."/>
            <person name="Aerts A."/>
            <person name="Benoit I."/>
            <person name="Boyd A."/>
            <person name="Carlson A."/>
            <person name="Copeland A."/>
            <person name="Coutinho P.M."/>
            <person name="de Vries R.P."/>
            <person name="Ferreira P."/>
            <person name="Findley K."/>
            <person name="Foster B."/>
            <person name="Gaskell J."/>
            <person name="Glotzer D."/>
            <person name="Gorecki P."/>
            <person name="Heitman J."/>
            <person name="Hesse C."/>
            <person name="Hori C."/>
            <person name="Igarashi K."/>
            <person name="Jurgens J.A."/>
            <person name="Kallen N."/>
            <person name="Kersten P."/>
            <person name="Kohler A."/>
            <person name="Kuees U."/>
            <person name="Kumar T.K.A."/>
            <person name="Kuo A."/>
            <person name="LaButti K."/>
            <person name="Larrondo L.F."/>
            <person name="Lindquist E."/>
            <person name="Ling A."/>
            <person name="Lombard V."/>
            <person name="Lucas S."/>
            <person name="Lundell T."/>
            <person name="Martin R."/>
            <person name="McLaughlin D.J."/>
            <person name="Morgenstern I."/>
            <person name="Morin E."/>
            <person name="Murat C."/>
            <person name="Nagy L.G."/>
            <person name="Nolan M."/>
            <person name="Ohm R.A."/>
            <person name="Patyshakuliyeva A."/>
            <person name="Rokas A."/>
            <person name="Ruiz-Duenas F.J."/>
            <person name="Sabat G."/>
            <person name="Salamov A."/>
            <person name="Samejima M."/>
            <person name="Schmutz J."/>
            <person name="Slot J.C."/>
            <person name="St John F."/>
            <person name="Stenlid J."/>
            <person name="Sun H."/>
            <person name="Sun S."/>
            <person name="Syed K."/>
            <person name="Tsang A."/>
            <person name="Wiebenga A."/>
            <person name="Young D."/>
            <person name="Pisabarro A."/>
            <person name="Eastwood D.C."/>
            <person name="Martin F."/>
            <person name="Cullen D."/>
            <person name="Grigoriev I.V."/>
            <person name="Hibbett D.S."/>
        </authorList>
    </citation>
    <scope>NUCLEOTIDE SEQUENCE</scope>
    <source>
        <strain evidence="3">FP-58527</strain>
    </source>
</reference>
<organism evidence="2 3">
    <name type="scientific">Fomitopsis schrenkii</name>
    <name type="common">Brown rot fungus</name>
    <dbReference type="NCBI Taxonomy" id="2126942"/>
    <lineage>
        <taxon>Eukaryota</taxon>
        <taxon>Fungi</taxon>
        <taxon>Dikarya</taxon>
        <taxon>Basidiomycota</taxon>
        <taxon>Agaricomycotina</taxon>
        <taxon>Agaricomycetes</taxon>
        <taxon>Polyporales</taxon>
        <taxon>Fomitopsis</taxon>
    </lineage>
</organism>
<dbReference type="Gene3D" id="3.40.30.10">
    <property type="entry name" value="Glutaredoxin"/>
    <property type="match status" value="1"/>
</dbReference>
<accession>S8ED61</accession>
<dbReference type="Gene3D" id="1.20.1050.10">
    <property type="match status" value="1"/>
</dbReference>
<feature type="domain" description="GST N-terminal" evidence="1">
    <location>
        <begin position="13"/>
        <end position="102"/>
    </location>
</feature>
<proteinExistence type="predicted"/>
<dbReference type="eggNOG" id="ENOG502QQN3">
    <property type="taxonomic scope" value="Eukaryota"/>
</dbReference>
<gene>
    <name evidence="2" type="ORF">FOMPIDRAFT_1047288</name>
</gene>
<keyword evidence="3" id="KW-1185">Reference proteome</keyword>
<dbReference type="AlphaFoldDB" id="S8ED61"/>
<dbReference type="EMBL" id="KE504132">
    <property type="protein sequence ID" value="EPT02917.1"/>
    <property type="molecule type" value="Genomic_DNA"/>
</dbReference>
<dbReference type="Pfam" id="PF13409">
    <property type="entry name" value="GST_N_2"/>
    <property type="match status" value="1"/>
</dbReference>
<name>S8ED61_FOMSC</name>
<dbReference type="STRING" id="743788.S8ED61"/>
<protein>
    <recommendedName>
        <fullName evidence="1">GST N-terminal domain-containing protein</fullName>
    </recommendedName>
</protein>
<dbReference type="PROSITE" id="PS50404">
    <property type="entry name" value="GST_NTER"/>
    <property type="match status" value="1"/>
</dbReference>
<dbReference type="Proteomes" id="UP000015241">
    <property type="component" value="Unassembled WGS sequence"/>
</dbReference>
<dbReference type="HOGENOM" id="CLU_011226_4_0_1"/>
<evidence type="ECO:0000313" key="2">
    <source>
        <dbReference type="EMBL" id="EPT02917.1"/>
    </source>
</evidence>
<evidence type="ECO:0000313" key="3">
    <source>
        <dbReference type="Proteomes" id="UP000015241"/>
    </source>
</evidence>
<dbReference type="InterPro" id="IPR054416">
    <property type="entry name" value="GST_UstS-like_C"/>
</dbReference>
<dbReference type="InterPro" id="IPR036249">
    <property type="entry name" value="Thioredoxin-like_sf"/>
</dbReference>
<dbReference type="InterPro" id="IPR004045">
    <property type="entry name" value="Glutathione_S-Trfase_N"/>
</dbReference>